<reference evidence="11 12" key="1">
    <citation type="submission" date="2020-11" db="EMBL/GenBank/DDBJ databases">
        <authorList>
            <person name="Wallbank WR R."/>
            <person name="Pardo Diaz C."/>
            <person name="Kozak K."/>
            <person name="Martin S."/>
            <person name="Jiggins C."/>
            <person name="Moest M."/>
            <person name="Warren A I."/>
            <person name="Generalovic N T."/>
            <person name="Byers J.R.P. K."/>
            <person name="Montejo-Kovacevich G."/>
            <person name="Yen C E."/>
        </authorList>
    </citation>
    <scope>NUCLEOTIDE SEQUENCE [LARGE SCALE GENOMIC DNA]</scope>
</reference>
<dbReference type="InterPro" id="IPR007110">
    <property type="entry name" value="Ig-like_dom"/>
</dbReference>
<sequence>MKILNSSFIRFITFYNVALNIVWNPGGGASNSFDTQGPSFSIEPPNRLEFTNSIGSRADCTVRGNPQPSIEWFDQHNNPASTIPKVRHILGNGSLYFPPFEAELFRQDVHLSSYRCVATNTVGTIVSRDVNVKAVVNQRYEPEVQNPGGFLGSNVIIKCNIPQFVEDYVTITSWLQEPSFNIFPSLEGDGKYQMLPTGELLIINITKLDAQRTFRCRTHHQLTQETRVSSNVGRIQLTEMQELVPPIMNTKFIKIFARLDDPLVIPCVAYANPSPSYRWFQREDGDSPLKTGRATIRHGSLVIPSVKSIDSGTYFCTATNSEGSETLEVKVSVISSLSAHIQPSRQTVDLGKSADLTCTTSGFPQNKIWWLKDGQPLRTGSRVRLFDQASVKITSITKEDKGMYQCFVKNEHDSTQGTAELRLGEVAPQLVYKFIEQTMQPGPSVSLKCSATGNPTPQITWNLDGFPLPNNDRLMIGQYVTMFGDVISHVNISAVKSEDGGEYECSAKSRAGSVTHSARLNIYGMPYVRPMLPISAVAGKSLTIKCPVAGYPIENIVWEKDNVRLPTNM</sequence>
<dbReference type="Proteomes" id="UP000594454">
    <property type="component" value="Chromosome 7"/>
</dbReference>
<dbReference type="FunFam" id="2.60.40.10:FF:001049">
    <property type="entry name" value="Down syndrome cell adhesion molecule-like protein Dscam2"/>
    <property type="match status" value="1"/>
</dbReference>
<dbReference type="InterPro" id="IPR013098">
    <property type="entry name" value="Ig_I-set"/>
</dbReference>
<feature type="domain" description="Ig-like" evidence="10">
    <location>
        <begin position="526"/>
        <end position="569"/>
    </location>
</feature>
<keyword evidence="5" id="KW-0130">Cell adhesion</keyword>
<dbReference type="PANTHER" id="PTHR10075:SF100">
    <property type="entry name" value="FASCICLIN-2"/>
    <property type="match status" value="1"/>
</dbReference>
<protein>
    <recommendedName>
        <fullName evidence="10">Ig-like domain-containing protein</fullName>
    </recommendedName>
</protein>
<dbReference type="InterPro" id="IPR003599">
    <property type="entry name" value="Ig_sub"/>
</dbReference>
<organism evidence="11 12">
    <name type="scientific">Hermetia illucens</name>
    <name type="common">Black soldier fly</name>
    <dbReference type="NCBI Taxonomy" id="343691"/>
    <lineage>
        <taxon>Eukaryota</taxon>
        <taxon>Metazoa</taxon>
        <taxon>Ecdysozoa</taxon>
        <taxon>Arthropoda</taxon>
        <taxon>Hexapoda</taxon>
        <taxon>Insecta</taxon>
        <taxon>Pterygota</taxon>
        <taxon>Neoptera</taxon>
        <taxon>Endopterygota</taxon>
        <taxon>Diptera</taxon>
        <taxon>Brachycera</taxon>
        <taxon>Stratiomyomorpha</taxon>
        <taxon>Stratiomyidae</taxon>
        <taxon>Hermetiinae</taxon>
        <taxon>Hermetia</taxon>
    </lineage>
</organism>
<dbReference type="PANTHER" id="PTHR10075">
    <property type="entry name" value="BASIGIN RELATED"/>
    <property type="match status" value="1"/>
</dbReference>
<evidence type="ECO:0000256" key="2">
    <source>
        <dbReference type="ARBA" id="ARBA00022692"/>
    </source>
</evidence>
<keyword evidence="7" id="KW-0472">Membrane</keyword>
<dbReference type="GO" id="GO:0005886">
    <property type="term" value="C:plasma membrane"/>
    <property type="evidence" value="ECO:0007669"/>
    <property type="project" value="TreeGrafter"/>
</dbReference>
<evidence type="ECO:0000256" key="6">
    <source>
        <dbReference type="ARBA" id="ARBA00022989"/>
    </source>
</evidence>
<keyword evidence="3" id="KW-0732">Signal</keyword>
<dbReference type="CDD" id="cd00096">
    <property type="entry name" value="Ig"/>
    <property type="match status" value="1"/>
</dbReference>
<dbReference type="InParanoid" id="A0A7R8V821"/>
<dbReference type="InterPro" id="IPR036179">
    <property type="entry name" value="Ig-like_dom_sf"/>
</dbReference>
<evidence type="ECO:0000256" key="1">
    <source>
        <dbReference type="ARBA" id="ARBA00004167"/>
    </source>
</evidence>
<feature type="domain" description="Ig-like" evidence="10">
    <location>
        <begin position="245"/>
        <end position="332"/>
    </location>
</feature>
<comment type="subcellular location">
    <subcellularLocation>
        <location evidence="1">Membrane</location>
        <topology evidence="1">Single-pass membrane protein</topology>
    </subcellularLocation>
</comment>
<dbReference type="SMART" id="SM00408">
    <property type="entry name" value="IGc2"/>
    <property type="match status" value="3"/>
</dbReference>
<dbReference type="GO" id="GO:0007156">
    <property type="term" value="P:homophilic cell adhesion via plasma membrane adhesion molecules"/>
    <property type="evidence" value="ECO:0007669"/>
    <property type="project" value="TreeGrafter"/>
</dbReference>
<keyword evidence="2" id="KW-0812">Transmembrane</keyword>
<evidence type="ECO:0000256" key="5">
    <source>
        <dbReference type="ARBA" id="ARBA00022889"/>
    </source>
</evidence>
<dbReference type="Gene3D" id="2.60.40.10">
    <property type="entry name" value="Immunoglobulins"/>
    <property type="match status" value="5"/>
</dbReference>
<dbReference type="FunFam" id="2.60.40.10:FF:000017">
    <property type="entry name" value="Down syndrome cell adhesion molecule b"/>
    <property type="match status" value="1"/>
</dbReference>
<dbReference type="OrthoDB" id="5969272at2759"/>
<keyword evidence="9" id="KW-0393">Immunoglobulin domain</keyword>
<dbReference type="InterPro" id="IPR003598">
    <property type="entry name" value="Ig_sub2"/>
</dbReference>
<dbReference type="Pfam" id="PF07679">
    <property type="entry name" value="I-set"/>
    <property type="match status" value="2"/>
</dbReference>
<evidence type="ECO:0000256" key="9">
    <source>
        <dbReference type="ARBA" id="ARBA00023319"/>
    </source>
</evidence>
<feature type="domain" description="Ig-like" evidence="10">
    <location>
        <begin position="335"/>
        <end position="422"/>
    </location>
</feature>
<dbReference type="Pfam" id="PF13927">
    <property type="entry name" value="Ig_3"/>
    <property type="match status" value="1"/>
</dbReference>
<evidence type="ECO:0000313" key="12">
    <source>
        <dbReference type="Proteomes" id="UP000594454"/>
    </source>
</evidence>
<dbReference type="CDD" id="cd20956">
    <property type="entry name" value="IgI_4_Dscam"/>
    <property type="match status" value="1"/>
</dbReference>
<gene>
    <name evidence="11" type="ORF">HERILL_LOCUS16381</name>
</gene>
<keyword evidence="4" id="KW-0677">Repeat</keyword>
<evidence type="ECO:0000256" key="7">
    <source>
        <dbReference type="ARBA" id="ARBA00023136"/>
    </source>
</evidence>
<dbReference type="AlphaFoldDB" id="A0A7R8V821"/>
<evidence type="ECO:0000259" key="10">
    <source>
        <dbReference type="PROSITE" id="PS50835"/>
    </source>
</evidence>
<keyword evidence="6" id="KW-1133">Transmembrane helix</keyword>
<dbReference type="EMBL" id="LR899015">
    <property type="protein sequence ID" value="CAD7094155.1"/>
    <property type="molecule type" value="Genomic_DNA"/>
</dbReference>
<dbReference type="GO" id="GO:0098632">
    <property type="term" value="F:cell-cell adhesion mediator activity"/>
    <property type="evidence" value="ECO:0007669"/>
    <property type="project" value="TreeGrafter"/>
</dbReference>
<feature type="domain" description="Ig-like" evidence="10">
    <location>
        <begin position="38"/>
        <end position="131"/>
    </location>
</feature>
<feature type="domain" description="Ig-like" evidence="10">
    <location>
        <begin position="428"/>
        <end position="521"/>
    </location>
</feature>
<accession>A0A7R8V821</accession>
<dbReference type="GO" id="GO:0030424">
    <property type="term" value="C:axon"/>
    <property type="evidence" value="ECO:0007669"/>
    <property type="project" value="TreeGrafter"/>
</dbReference>
<evidence type="ECO:0000256" key="3">
    <source>
        <dbReference type="ARBA" id="ARBA00022729"/>
    </source>
</evidence>
<dbReference type="InterPro" id="IPR013783">
    <property type="entry name" value="Ig-like_fold"/>
</dbReference>
<evidence type="ECO:0000313" key="11">
    <source>
        <dbReference type="EMBL" id="CAD7094155.1"/>
    </source>
</evidence>
<proteinExistence type="predicted"/>
<keyword evidence="12" id="KW-1185">Reference proteome</keyword>
<dbReference type="SUPFAM" id="SSF48726">
    <property type="entry name" value="Immunoglobulin"/>
    <property type="match status" value="5"/>
</dbReference>
<evidence type="ECO:0000256" key="8">
    <source>
        <dbReference type="ARBA" id="ARBA00023157"/>
    </source>
</evidence>
<name>A0A7R8V821_HERIL</name>
<evidence type="ECO:0000256" key="4">
    <source>
        <dbReference type="ARBA" id="ARBA00022737"/>
    </source>
</evidence>
<dbReference type="GO" id="GO:0070593">
    <property type="term" value="P:dendrite self-avoidance"/>
    <property type="evidence" value="ECO:0007669"/>
    <property type="project" value="TreeGrafter"/>
</dbReference>
<dbReference type="SMART" id="SM00409">
    <property type="entry name" value="IG"/>
    <property type="match status" value="4"/>
</dbReference>
<keyword evidence="8" id="KW-1015">Disulfide bond</keyword>
<dbReference type="GO" id="GO:0007411">
    <property type="term" value="P:axon guidance"/>
    <property type="evidence" value="ECO:0007669"/>
    <property type="project" value="TreeGrafter"/>
</dbReference>
<dbReference type="PROSITE" id="PS50835">
    <property type="entry name" value="IG_LIKE"/>
    <property type="match status" value="5"/>
</dbReference>